<feature type="region of interest" description="Disordered" evidence="6">
    <location>
        <begin position="159"/>
        <end position="182"/>
    </location>
</feature>
<proteinExistence type="predicted"/>
<evidence type="ECO:0000313" key="9">
    <source>
        <dbReference type="Proteomes" id="UP000054549"/>
    </source>
</evidence>
<dbReference type="STRING" id="946122.A0A0C2WIQ4"/>
<feature type="region of interest" description="Disordered" evidence="6">
    <location>
        <begin position="1"/>
        <end position="48"/>
    </location>
</feature>
<evidence type="ECO:0000256" key="1">
    <source>
        <dbReference type="ARBA" id="ARBA00022723"/>
    </source>
</evidence>
<evidence type="ECO:0000256" key="3">
    <source>
        <dbReference type="ARBA" id="ARBA00022771"/>
    </source>
</evidence>
<keyword evidence="3 5" id="KW-0863">Zinc-finger</keyword>
<evidence type="ECO:0000256" key="4">
    <source>
        <dbReference type="ARBA" id="ARBA00022833"/>
    </source>
</evidence>
<dbReference type="PROSITE" id="PS00028">
    <property type="entry name" value="ZINC_FINGER_C2H2_1"/>
    <property type="match status" value="2"/>
</dbReference>
<dbReference type="GO" id="GO:0000978">
    <property type="term" value="F:RNA polymerase II cis-regulatory region sequence-specific DNA binding"/>
    <property type="evidence" value="ECO:0007669"/>
    <property type="project" value="TreeGrafter"/>
</dbReference>
<reference evidence="8 9" key="1">
    <citation type="submission" date="2014-04" db="EMBL/GenBank/DDBJ databases">
        <title>Evolutionary Origins and Diversification of the Mycorrhizal Mutualists.</title>
        <authorList>
            <consortium name="DOE Joint Genome Institute"/>
            <consortium name="Mycorrhizal Genomics Consortium"/>
            <person name="Kohler A."/>
            <person name="Kuo A."/>
            <person name="Nagy L.G."/>
            <person name="Floudas D."/>
            <person name="Copeland A."/>
            <person name="Barry K.W."/>
            <person name="Cichocki N."/>
            <person name="Veneault-Fourrey C."/>
            <person name="LaButti K."/>
            <person name="Lindquist E.A."/>
            <person name="Lipzen A."/>
            <person name="Lundell T."/>
            <person name="Morin E."/>
            <person name="Murat C."/>
            <person name="Riley R."/>
            <person name="Ohm R."/>
            <person name="Sun H."/>
            <person name="Tunlid A."/>
            <person name="Henrissat B."/>
            <person name="Grigoriev I.V."/>
            <person name="Hibbett D.S."/>
            <person name="Martin F."/>
        </authorList>
    </citation>
    <scope>NUCLEOTIDE SEQUENCE [LARGE SCALE GENOMIC DNA]</scope>
    <source>
        <strain evidence="8 9">Koide BX008</strain>
    </source>
</reference>
<dbReference type="InParanoid" id="A0A0C2WIQ4"/>
<feature type="compositionally biased region" description="Low complexity" evidence="6">
    <location>
        <begin position="159"/>
        <end position="171"/>
    </location>
</feature>
<dbReference type="PROSITE" id="PS50157">
    <property type="entry name" value="ZINC_FINGER_C2H2_2"/>
    <property type="match status" value="2"/>
</dbReference>
<name>A0A0C2WIQ4_AMAMK</name>
<feature type="region of interest" description="Disordered" evidence="6">
    <location>
        <begin position="360"/>
        <end position="391"/>
    </location>
</feature>
<evidence type="ECO:0000259" key="7">
    <source>
        <dbReference type="PROSITE" id="PS50157"/>
    </source>
</evidence>
<dbReference type="HOGENOM" id="CLU_705901_0_0_1"/>
<evidence type="ECO:0000313" key="8">
    <source>
        <dbReference type="EMBL" id="KIL56521.1"/>
    </source>
</evidence>
<sequence length="391" mass="44530">MRIRTEALVPKEGAHRRSQKERDIDMEDAHSDSSNVSSVPTPTSLARGKPLCGIRIHSSSPQVTLSESIILPPFQEISRIARQGQDDRRKYNTPSAYHPPFNSNMDGVSWTADRQEWCSNSYTSVPTETGIFPKSHISSVPCPTSVPLPSRSPSPLALPHLPLLPSASNSPQVADRSLSSSTTPINCRSIPVFDWDNYVPPEHGSVESYSGVTRTHCEPQFDPLEARHRADDEESTTSEEVAFCYDPVESNWQKHCVRIFLDDGKAQFRCTWIRDDTKSGKCEYQGKRQLVQRHIETTHLNIRRYICLWPGCNQRYGQKSAFDVHRRTHTGERPFKCKKLECQARFNDPAGLLRHMVQEHQYKPKARKSNYPNGHLPITTNRPRNRRHDSP</sequence>
<feature type="domain" description="C2H2-type" evidence="7">
    <location>
        <begin position="335"/>
        <end position="364"/>
    </location>
</feature>
<dbReference type="EMBL" id="KN818417">
    <property type="protein sequence ID" value="KIL56521.1"/>
    <property type="molecule type" value="Genomic_DNA"/>
</dbReference>
<evidence type="ECO:0000256" key="5">
    <source>
        <dbReference type="PROSITE-ProRule" id="PRU00042"/>
    </source>
</evidence>
<gene>
    <name evidence="8" type="ORF">M378DRAFT_17018</name>
</gene>
<keyword evidence="4" id="KW-0862">Zinc</keyword>
<feature type="compositionally biased region" description="Basic and acidic residues" evidence="6">
    <location>
        <begin position="12"/>
        <end position="31"/>
    </location>
</feature>
<evidence type="ECO:0000256" key="6">
    <source>
        <dbReference type="SAM" id="MobiDB-lite"/>
    </source>
</evidence>
<keyword evidence="9" id="KW-1185">Reference proteome</keyword>
<feature type="region of interest" description="Disordered" evidence="6">
    <location>
        <begin position="83"/>
        <end position="102"/>
    </location>
</feature>
<dbReference type="GO" id="GO:0008270">
    <property type="term" value="F:zinc ion binding"/>
    <property type="evidence" value="ECO:0007669"/>
    <property type="project" value="UniProtKB-KW"/>
</dbReference>
<dbReference type="Gene3D" id="3.30.160.60">
    <property type="entry name" value="Classic Zinc Finger"/>
    <property type="match status" value="2"/>
</dbReference>
<dbReference type="GO" id="GO:0000785">
    <property type="term" value="C:chromatin"/>
    <property type="evidence" value="ECO:0007669"/>
    <property type="project" value="TreeGrafter"/>
</dbReference>
<dbReference type="SMART" id="SM00355">
    <property type="entry name" value="ZnF_C2H2"/>
    <property type="match status" value="2"/>
</dbReference>
<dbReference type="AlphaFoldDB" id="A0A0C2WIQ4"/>
<feature type="domain" description="C2H2-type" evidence="7">
    <location>
        <begin position="305"/>
        <end position="334"/>
    </location>
</feature>
<dbReference type="Proteomes" id="UP000054549">
    <property type="component" value="Unassembled WGS sequence"/>
</dbReference>
<dbReference type="InterPro" id="IPR013087">
    <property type="entry name" value="Znf_C2H2_type"/>
</dbReference>
<dbReference type="PANTHER" id="PTHR14003:SF19">
    <property type="entry name" value="YY2 TRANSCRIPTION FACTOR"/>
    <property type="match status" value="1"/>
</dbReference>
<keyword evidence="2" id="KW-0677">Repeat</keyword>
<dbReference type="GO" id="GO:0031519">
    <property type="term" value="C:PcG protein complex"/>
    <property type="evidence" value="ECO:0007669"/>
    <property type="project" value="TreeGrafter"/>
</dbReference>
<feature type="compositionally biased region" description="Low complexity" evidence="6">
    <location>
        <begin position="32"/>
        <end position="44"/>
    </location>
</feature>
<dbReference type="PANTHER" id="PTHR14003">
    <property type="entry name" value="TRANSCRIPTIONAL REPRESSOR PROTEIN YY"/>
    <property type="match status" value="1"/>
</dbReference>
<dbReference type="OrthoDB" id="654211at2759"/>
<evidence type="ECO:0000256" key="2">
    <source>
        <dbReference type="ARBA" id="ARBA00022737"/>
    </source>
</evidence>
<dbReference type="InterPro" id="IPR036236">
    <property type="entry name" value="Znf_C2H2_sf"/>
</dbReference>
<dbReference type="SUPFAM" id="SSF57667">
    <property type="entry name" value="beta-beta-alpha zinc fingers"/>
    <property type="match status" value="2"/>
</dbReference>
<keyword evidence="1" id="KW-0479">Metal-binding</keyword>
<dbReference type="GO" id="GO:0000981">
    <property type="term" value="F:DNA-binding transcription factor activity, RNA polymerase II-specific"/>
    <property type="evidence" value="ECO:0007669"/>
    <property type="project" value="TreeGrafter"/>
</dbReference>
<dbReference type="GO" id="GO:0005667">
    <property type="term" value="C:transcription regulator complex"/>
    <property type="evidence" value="ECO:0007669"/>
    <property type="project" value="TreeGrafter"/>
</dbReference>
<organism evidence="8 9">
    <name type="scientific">Amanita muscaria (strain Koide BX008)</name>
    <dbReference type="NCBI Taxonomy" id="946122"/>
    <lineage>
        <taxon>Eukaryota</taxon>
        <taxon>Fungi</taxon>
        <taxon>Dikarya</taxon>
        <taxon>Basidiomycota</taxon>
        <taxon>Agaricomycotina</taxon>
        <taxon>Agaricomycetes</taxon>
        <taxon>Agaricomycetidae</taxon>
        <taxon>Agaricales</taxon>
        <taxon>Pluteineae</taxon>
        <taxon>Amanitaceae</taxon>
        <taxon>Amanita</taxon>
    </lineage>
</organism>
<protein>
    <recommendedName>
        <fullName evidence="7">C2H2-type domain-containing protein</fullName>
    </recommendedName>
</protein>
<accession>A0A0C2WIQ4</accession>